<protein>
    <submittedName>
        <fullName evidence="2">Uncharacterized protein</fullName>
    </submittedName>
</protein>
<feature type="transmembrane region" description="Helical" evidence="1">
    <location>
        <begin position="41"/>
        <end position="59"/>
    </location>
</feature>
<accession>A0A075LL08</accession>
<feature type="transmembrane region" description="Helical" evidence="1">
    <location>
        <begin position="71"/>
        <end position="92"/>
    </location>
</feature>
<dbReference type="AlphaFoldDB" id="A0A075LL08"/>
<reference evidence="2 3" key="1">
    <citation type="submission" date="2014-07" db="EMBL/GenBank/DDBJ databases">
        <title>Complete genome sequence of a moderately halophilic bacterium Terribacillus aidingensis MP602, isolated from Cryptomeria fortunei in Tianmu mountain in China.</title>
        <authorList>
            <person name="Wang Y."/>
            <person name="Lu P."/>
            <person name="Zhang L."/>
        </authorList>
    </citation>
    <scope>NUCLEOTIDE SEQUENCE [LARGE SCALE GENOMIC DNA]</scope>
    <source>
        <strain evidence="2 3">MP602</strain>
    </source>
</reference>
<evidence type="ECO:0000313" key="3">
    <source>
        <dbReference type="Proteomes" id="UP000027980"/>
    </source>
</evidence>
<name>A0A075LL08_9BACI</name>
<dbReference type="HOGENOM" id="CLU_1685715_0_0_9"/>
<dbReference type="KEGG" id="tap:GZ22_10535"/>
<feature type="transmembrane region" description="Helical" evidence="1">
    <location>
        <begin position="131"/>
        <end position="151"/>
    </location>
</feature>
<proteinExistence type="predicted"/>
<sequence>MRTVSWKRFCLALLLSFACFFFIDLFTVKTNHVSGNGNLGLPFYPFACFFLLMVMYYLFATYLNRLKEHPLLLHLTTIVFTSICIMVCFSFAREKFLLRVAELQQEMAVSTTFIHDYGWLDIHLNNLYFNVYTYIAAVSLALLLAGVYCMIRRRVG</sequence>
<keyword evidence="1" id="KW-0472">Membrane</keyword>
<evidence type="ECO:0000313" key="2">
    <source>
        <dbReference type="EMBL" id="AIF67034.1"/>
    </source>
</evidence>
<keyword evidence="1" id="KW-0812">Transmembrane</keyword>
<dbReference type="EMBL" id="CP008876">
    <property type="protein sequence ID" value="AIF67034.1"/>
    <property type="molecule type" value="Genomic_DNA"/>
</dbReference>
<keyword evidence="1" id="KW-1133">Transmembrane helix</keyword>
<dbReference type="PROSITE" id="PS51257">
    <property type="entry name" value="PROKAR_LIPOPROTEIN"/>
    <property type="match status" value="1"/>
</dbReference>
<dbReference type="Proteomes" id="UP000027980">
    <property type="component" value="Chromosome"/>
</dbReference>
<gene>
    <name evidence="2" type="ORF">GZ22_10535</name>
</gene>
<evidence type="ECO:0000256" key="1">
    <source>
        <dbReference type="SAM" id="Phobius"/>
    </source>
</evidence>
<organism evidence="2 3">
    <name type="scientific">Terribacillus saccharophilus</name>
    <dbReference type="NCBI Taxonomy" id="361277"/>
    <lineage>
        <taxon>Bacteria</taxon>
        <taxon>Bacillati</taxon>
        <taxon>Bacillota</taxon>
        <taxon>Bacilli</taxon>
        <taxon>Bacillales</taxon>
        <taxon>Bacillaceae</taxon>
        <taxon>Terribacillus</taxon>
    </lineage>
</organism>